<keyword evidence="3" id="KW-0597">Phosphoprotein</keyword>
<feature type="compositionally biased region" description="Polar residues" evidence="6">
    <location>
        <begin position="537"/>
        <end position="558"/>
    </location>
</feature>
<accession>A0AAP6EHT8</accession>
<dbReference type="PANTHER" id="PTHR45436">
    <property type="entry name" value="SENSOR HISTIDINE KINASE YKOH"/>
    <property type="match status" value="1"/>
</dbReference>
<dbReference type="GO" id="GO:0004673">
    <property type="term" value="F:protein histidine kinase activity"/>
    <property type="evidence" value="ECO:0007669"/>
    <property type="project" value="UniProtKB-EC"/>
</dbReference>
<evidence type="ECO:0000313" key="8">
    <source>
        <dbReference type="EMBL" id="MDX2962751.1"/>
    </source>
</evidence>
<feature type="compositionally biased region" description="Polar residues" evidence="6">
    <location>
        <begin position="625"/>
        <end position="634"/>
    </location>
</feature>
<evidence type="ECO:0000256" key="3">
    <source>
        <dbReference type="ARBA" id="ARBA00022553"/>
    </source>
</evidence>
<dbReference type="EMBL" id="JARAWC010000017">
    <property type="protein sequence ID" value="MDX2962751.1"/>
    <property type="molecule type" value="Genomic_DNA"/>
</dbReference>
<feature type="compositionally biased region" description="Low complexity" evidence="6">
    <location>
        <begin position="452"/>
        <end position="462"/>
    </location>
</feature>
<feature type="compositionally biased region" description="Acidic residues" evidence="6">
    <location>
        <begin position="641"/>
        <end position="653"/>
    </location>
</feature>
<evidence type="ECO:0000256" key="2">
    <source>
        <dbReference type="ARBA" id="ARBA00012438"/>
    </source>
</evidence>
<evidence type="ECO:0000313" key="11">
    <source>
        <dbReference type="Proteomes" id="UP001282288"/>
    </source>
</evidence>
<dbReference type="GO" id="GO:0000160">
    <property type="term" value="P:phosphorelay signal transduction system"/>
    <property type="evidence" value="ECO:0007669"/>
    <property type="project" value="TreeGrafter"/>
</dbReference>
<dbReference type="Proteomes" id="UP001272987">
    <property type="component" value="Unassembled WGS sequence"/>
</dbReference>
<evidence type="ECO:0000259" key="7">
    <source>
        <dbReference type="Pfam" id="PF02518"/>
    </source>
</evidence>
<feature type="compositionally biased region" description="Low complexity" evidence="6">
    <location>
        <begin position="383"/>
        <end position="399"/>
    </location>
</feature>
<comment type="catalytic activity">
    <reaction evidence="1">
        <text>ATP + protein L-histidine = ADP + protein N-phospho-L-histidine.</text>
        <dbReference type="EC" id="2.7.13.3"/>
    </reaction>
</comment>
<gene>
    <name evidence="8" type="ORF">PV399_23990</name>
    <name evidence="9" type="ORF">PV666_13720</name>
</gene>
<feature type="compositionally biased region" description="Basic and acidic residues" evidence="6">
    <location>
        <begin position="671"/>
        <end position="682"/>
    </location>
</feature>
<dbReference type="RefSeq" id="WP_010357328.1">
    <property type="nucleotide sequence ID" value="NZ_CP122369.1"/>
</dbReference>
<evidence type="ECO:0000256" key="4">
    <source>
        <dbReference type="ARBA" id="ARBA00022679"/>
    </source>
</evidence>
<dbReference type="PANTHER" id="PTHR45436:SF5">
    <property type="entry name" value="SENSOR HISTIDINE KINASE TRCS"/>
    <property type="match status" value="1"/>
</dbReference>
<feature type="compositionally biased region" description="Pro residues" evidence="6">
    <location>
        <begin position="570"/>
        <end position="579"/>
    </location>
</feature>
<feature type="compositionally biased region" description="Pro residues" evidence="6">
    <location>
        <begin position="400"/>
        <end position="410"/>
    </location>
</feature>
<dbReference type="EMBL" id="JARAWP010000007">
    <property type="protein sequence ID" value="MDX3018942.1"/>
    <property type="molecule type" value="Genomic_DNA"/>
</dbReference>
<sequence>MIELPDLAVGGLAAGTLSALVLGGGLLRSRRRQTRQQAEIAALRTQLDGSVRAFTAEVEHLAGARVPAAARRITHPHLEIPGPLQPLTVGTPLGLALEKVLEALRVEVTAQRGRVDAAAQAGMRGATREIQAALYRLQDALRGLQQQYDEPELAQTLFRLDHENEQSLRRAQVTAVVCGAWVGLAREESHLVDAVTGGQARLAGYHRVAVHNHLEPGTALVSHAVEPVAIIVAELLDNALRHSAPDTDVVVGLEHVHHGVCVTIDDAGVGMTRDERERAQRFVAGDAPIHLTELGDPPRMGLAAIGRLTRQFELAVDLTSASPYGGVRAVLRIGTHLLTRLDPTRRPPSVSAPRTTRKHPESREAAGPTATTSAPAAPPSPYPAASAPAAPHQTASAPRPAAPAPAPATAPPSAARPMPPAPPTPPPSPPAPSAPSQPTPPPAPAPAPAPAHPYLTTPTTPDTPDDDFDFGDLPQRRRRNRTARPAPSGTTPQGPVGGQEWSSPRYPARTPEESAAALGALQSGTAAARSGRDGTAASPQDHWTATARDGSSTETLRLTPTPDWDHTPAQPIPRPPVTPDPADDWSNDDTHLDPPEDPSMDETHEWPQVAAPVPEDDTHDRPVTEGTSYDWSRVTTPPTEPETEPEAAPEPEPEFVPFSLFEPRPTPAQEPDPHPDFERTERQGGPTR</sequence>
<dbReference type="Proteomes" id="UP001282288">
    <property type="component" value="Unassembled WGS sequence"/>
</dbReference>
<feature type="compositionally biased region" description="Pro residues" evidence="6">
    <location>
        <begin position="417"/>
        <end position="451"/>
    </location>
</feature>
<dbReference type="GO" id="GO:0005886">
    <property type="term" value="C:plasma membrane"/>
    <property type="evidence" value="ECO:0007669"/>
    <property type="project" value="TreeGrafter"/>
</dbReference>
<keyword evidence="4" id="KW-0808">Transferase</keyword>
<feature type="domain" description="Histidine kinase/HSP90-like ATPase" evidence="7">
    <location>
        <begin position="229"/>
        <end position="318"/>
    </location>
</feature>
<dbReference type="GeneID" id="69813310"/>
<name>A0AAP6EHT8_9ACTN</name>
<feature type="compositionally biased region" description="Low complexity" evidence="6">
    <location>
        <begin position="365"/>
        <end position="375"/>
    </location>
</feature>
<dbReference type="InterPro" id="IPR036890">
    <property type="entry name" value="HATPase_C_sf"/>
</dbReference>
<evidence type="ECO:0000256" key="1">
    <source>
        <dbReference type="ARBA" id="ARBA00000085"/>
    </source>
</evidence>
<keyword evidence="5 8" id="KW-0418">Kinase</keyword>
<comment type="caution">
    <text evidence="8">The sequence shown here is derived from an EMBL/GenBank/DDBJ whole genome shotgun (WGS) entry which is preliminary data.</text>
</comment>
<dbReference type="InterPro" id="IPR050428">
    <property type="entry name" value="TCS_sensor_his_kinase"/>
</dbReference>
<keyword evidence="10" id="KW-1185">Reference proteome</keyword>
<evidence type="ECO:0000313" key="10">
    <source>
        <dbReference type="Proteomes" id="UP001272987"/>
    </source>
</evidence>
<dbReference type="Pfam" id="PF02518">
    <property type="entry name" value="HATPase_c"/>
    <property type="match status" value="1"/>
</dbReference>
<feature type="region of interest" description="Disordered" evidence="6">
    <location>
        <begin position="341"/>
        <end position="688"/>
    </location>
</feature>
<protein>
    <recommendedName>
        <fullName evidence="2">histidine kinase</fullName>
        <ecNumber evidence="2">2.7.13.3</ecNumber>
    </recommendedName>
</protein>
<evidence type="ECO:0000256" key="5">
    <source>
        <dbReference type="ARBA" id="ARBA00022777"/>
    </source>
</evidence>
<evidence type="ECO:0000256" key="6">
    <source>
        <dbReference type="SAM" id="MobiDB-lite"/>
    </source>
</evidence>
<proteinExistence type="predicted"/>
<dbReference type="SUPFAM" id="SSF55874">
    <property type="entry name" value="ATPase domain of HSP90 chaperone/DNA topoisomerase II/histidine kinase"/>
    <property type="match status" value="1"/>
</dbReference>
<dbReference type="Gene3D" id="3.30.565.10">
    <property type="entry name" value="Histidine kinase-like ATPase, C-terminal domain"/>
    <property type="match status" value="1"/>
</dbReference>
<dbReference type="AlphaFoldDB" id="A0AAP6EHT8"/>
<organism evidence="8 11">
    <name type="scientific">Streptomyces acidiscabies</name>
    <dbReference type="NCBI Taxonomy" id="42234"/>
    <lineage>
        <taxon>Bacteria</taxon>
        <taxon>Bacillati</taxon>
        <taxon>Actinomycetota</taxon>
        <taxon>Actinomycetes</taxon>
        <taxon>Kitasatosporales</taxon>
        <taxon>Streptomycetaceae</taxon>
        <taxon>Streptomyces</taxon>
    </lineage>
</organism>
<dbReference type="EC" id="2.7.13.3" evidence="2"/>
<dbReference type="InterPro" id="IPR003594">
    <property type="entry name" value="HATPase_dom"/>
</dbReference>
<evidence type="ECO:0000313" key="9">
    <source>
        <dbReference type="EMBL" id="MDX3018942.1"/>
    </source>
</evidence>
<reference evidence="8 10" key="1">
    <citation type="journal article" date="2023" name="Microb. Genom.">
        <title>Mesoterricola silvestris gen. nov., sp. nov., Mesoterricola sediminis sp. nov., Geothrix oryzae sp. nov., Geothrix edaphica sp. nov., Geothrix rubra sp. nov., and Geothrix limicola sp. nov., six novel members of Acidobacteriota isolated from soils.</title>
        <authorList>
            <person name="Weisberg A.J."/>
            <person name="Pearce E."/>
            <person name="Kramer C.G."/>
            <person name="Chang J.H."/>
            <person name="Clarke C.R."/>
        </authorList>
    </citation>
    <scope>NUCLEOTIDE SEQUENCE</scope>
    <source>
        <strain evidence="9 10">NB05-1H</strain>
        <strain evidence="8">NRRL_B-16521</strain>
    </source>
</reference>